<dbReference type="GO" id="GO:0005524">
    <property type="term" value="F:ATP binding"/>
    <property type="evidence" value="ECO:0007669"/>
    <property type="project" value="InterPro"/>
</dbReference>
<dbReference type="SUPFAM" id="SSF56112">
    <property type="entry name" value="Protein kinase-like (PK-like)"/>
    <property type="match status" value="1"/>
</dbReference>
<gene>
    <name evidence="2" type="ORF">PAC_05672</name>
</gene>
<reference evidence="2 3" key="1">
    <citation type="submission" date="2016-03" db="EMBL/GenBank/DDBJ databases">
        <authorList>
            <person name="Ploux O."/>
        </authorList>
    </citation>
    <scope>NUCLEOTIDE SEQUENCE [LARGE SCALE GENOMIC DNA]</scope>
    <source>
        <strain evidence="2 3">UAMH 11012</strain>
    </source>
</reference>
<evidence type="ECO:0000313" key="2">
    <source>
        <dbReference type="EMBL" id="CZR55784.1"/>
    </source>
</evidence>
<dbReference type="Pfam" id="PF00069">
    <property type="entry name" value="Pkinase"/>
    <property type="match status" value="1"/>
</dbReference>
<dbReference type="PANTHER" id="PTHR44329">
    <property type="entry name" value="SERINE/THREONINE-PROTEIN KINASE TNNI3K-RELATED"/>
    <property type="match status" value="1"/>
</dbReference>
<accession>A0A1L7WSP1</accession>
<dbReference type="Gene3D" id="1.10.510.10">
    <property type="entry name" value="Transferase(Phosphotransferase) domain 1"/>
    <property type="match status" value="1"/>
</dbReference>
<dbReference type="GO" id="GO:0004674">
    <property type="term" value="F:protein serine/threonine kinase activity"/>
    <property type="evidence" value="ECO:0007669"/>
    <property type="project" value="TreeGrafter"/>
</dbReference>
<proteinExistence type="predicted"/>
<name>A0A1L7WSP1_9HELO</name>
<dbReference type="InterPro" id="IPR011009">
    <property type="entry name" value="Kinase-like_dom_sf"/>
</dbReference>
<organism evidence="2 3">
    <name type="scientific">Phialocephala subalpina</name>
    <dbReference type="NCBI Taxonomy" id="576137"/>
    <lineage>
        <taxon>Eukaryota</taxon>
        <taxon>Fungi</taxon>
        <taxon>Dikarya</taxon>
        <taxon>Ascomycota</taxon>
        <taxon>Pezizomycotina</taxon>
        <taxon>Leotiomycetes</taxon>
        <taxon>Helotiales</taxon>
        <taxon>Mollisiaceae</taxon>
        <taxon>Phialocephala</taxon>
        <taxon>Phialocephala fortinii species complex</taxon>
    </lineage>
</organism>
<protein>
    <recommendedName>
        <fullName evidence="1">Protein kinase domain-containing protein</fullName>
    </recommendedName>
</protein>
<evidence type="ECO:0000259" key="1">
    <source>
        <dbReference type="PROSITE" id="PS50011"/>
    </source>
</evidence>
<dbReference type="Proteomes" id="UP000184330">
    <property type="component" value="Unassembled WGS sequence"/>
</dbReference>
<dbReference type="STRING" id="576137.A0A1L7WSP1"/>
<dbReference type="InterPro" id="IPR051681">
    <property type="entry name" value="Ser/Thr_Kinases-Pseudokinases"/>
</dbReference>
<keyword evidence="3" id="KW-1185">Reference proteome</keyword>
<dbReference type="EMBL" id="FJOG01000007">
    <property type="protein sequence ID" value="CZR55784.1"/>
    <property type="molecule type" value="Genomic_DNA"/>
</dbReference>
<evidence type="ECO:0000313" key="3">
    <source>
        <dbReference type="Proteomes" id="UP000184330"/>
    </source>
</evidence>
<dbReference type="AlphaFoldDB" id="A0A1L7WSP1"/>
<dbReference type="InterPro" id="IPR000719">
    <property type="entry name" value="Prot_kinase_dom"/>
</dbReference>
<dbReference type="PROSITE" id="PS50011">
    <property type="entry name" value="PROTEIN_KINASE_DOM"/>
    <property type="match status" value="1"/>
</dbReference>
<feature type="domain" description="Protein kinase" evidence="1">
    <location>
        <begin position="211"/>
        <end position="526"/>
    </location>
</feature>
<sequence length="626" mass="70514">MVEINAQVLHKIGYPTLVLAPSSHLFEIEDTAANSEPWSASSLNPKNRIDCLSPLCTAKLGWRIDGSAHQGTRFYAIPTCLQPGLVPLRIDTFIPEQSEHPASLREALQSSLSVVTKDSRVAELGVTNHICHALDYWSRTDPDFLPRLQTLPFGSKIVFEDIAANVADIKLHVLPAHDLERKLLPPKALQSLWKDEVQEQNYPPSISLSELSLLSQIHDSISLVSIRNHDRSNTFVFKSATSDPKYLYHELKVLLKLPPHPNIICRPLYIVTKRCGFGGKIAVVGFILPYYAAGSLRDALPRRAAMGTLPSETKFKWAYQITSALMHIHETAGSFYTDLRPDNILISSATNNDDDDDLTLVDFEQRGNWSAWSAPEILYHAYLEHIVSSTSISETTRAKYVNFLNTYFSPTPVSNPSPTDPSSLTEYLNPPNGYYASWLNLSPSERASASLHTLGKLLWCIFEHQSNLRPSHWHSLRYEPEIEFPEFKNTPEEMRSLIRWCVGEVMEDERGNVNGAAETDAGGRLVGEGKSNWKRRKVVRVGGNLFPEGASGRGGEREGTAEETWRVAREWWEVEVKLMDRFLKRRQESMEIGQCQRDGKISGDGKPRLFSEALVMLEQIRKKVLV</sequence>
<dbReference type="OrthoDB" id="4062651at2759"/>
<dbReference type="SMART" id="SM00220">
    <property type="entry name" value="S_TKc"/>
    <property type="match status" value="1"/>
</dbReference>